<dbReference type="AlphaFoldDB" id="A0A0G9K8M0"/>
<protein>
    <recommendedName>
        <fullName evidence="3">DUF2190 family protein</fullName>
    </recommendedName>
</protein>
<accession>A0A0G9K8M0</accession>
<proteinExistence type="predicted"/>
<evidence type="ECO:0000313" key="1">
    <source>
        <dbReference type="EMBL" id="KLE00578.1"/>
    </source>
</evidence>
<comment type="caution">
    <text evidence="1">The sequence shown here is derived from an EMBL/GenBank/DDBJ whole genome shotgun (WGS) entry which is preliminary data.</text>
</comment>
<evidence type="ECO:0000313" key="2">
    <source>
        <dbReference type="Proteomes" id="UP000035514"/>
    </source>
</evidence>
<name>A0A0G9K8M0_9BACT</name>
<reference evidence="1 2" key="1">
    <citation type="submission" date="2014-01" db="EMBL/GenBank/DDBJ databases">
        <title>Development of a Comparative Genomic Fingerprinting Assay for High Resolution Genotyping of Arcobacter butzleri.</title>
        <authorList>
            <person name="Webb A.L."/>
            <person name="Inglis G.D."/>
            <person name="Kruczkiewicz P."/>
            <person name="Selinger L.B."/>
            <person name="Taboada E.N."/>
        </authorList>
    </citation>
    <scope>NUCLEOTIDE SEQUENCE [LARGE SCALE GENOMIC DNA]</scope>
    <source>
        <strain evidence="1 2">L348</strain>
    </source>
</reference>
<evidence type="ECO:0008006" key="3">
    <source>
        <dbReference type="Google" id="ProtNLM"/>
    </source>
</evidence>
<dbReference type="Pfam" id="PF09956">
    <property type="entry name" value="Phage_cement_2"/>
    <property type="match status" value="1"/>
</dbReference>
<organism evidence="1 2">
    <name type="scientific">Aliarcobacter butzleri L348</name>
    <dbReference type="NCBI Taxonomy" id="1447256"/>
    <lineage>
        <taxon>Bacteria</taxon>
        <taxon>Pseudomonadati</taxon>
        <taxon>Campylobacterota</taxon>
        <taxon>Epsilonproteobacteria</taxon>
        <taxon>Campylobacterales</taxon>
        <taxon>Arcobacteraceae</taxon>
        <taxon>Aliarcobacter</taxon>
    </lineage>
</organism>
<dbReference type="Proteomes" id="UP000035514">
    <property type="component" value="Unassembled WGS sequence"/>
</dbReference>
<dbReference type="InterPro" id="IPR011231">
    <property type="entry name" value="Phage_VT1-Sakai_H0018"/>
</dbReference>
<gene>
    <name evidence="1" type="ORF">AA20_05335</name>
</gene>
<sequence>MSVAKTAVEKYDGRVITYTCTKNVIVGDVIPIGVSMVGIAVNSGLVGEEISVELEKVWTIKAKDSESFAVGDTVYWDVDLKEITKDSTDNVYAGRALSSKGTGAGTIDVKINV</sequence>
<dbReference type="RefSeq" id="WP_046996589.1">
    <property type="nucleotide sequence ID" value="NZ_JAIQ01000083.1"/>
</dbReference>
<dbReference type="EMBL" id="JAIQ01000083">
    <property type="protein sequence ID" value="KLE00578.1"/>
    <property type="molecule type" value="Genomic_DNA"/>
</dbReference>
<dbReference type="PATRIC" id="fig|1447256.3.peg.1037"/>